<dbReference type="AlphaFoldDB" id="A0A8E7EJU5"/>
<dbReference type="EC" id="4.1.3.44" evidence="9"/>
<comment type="function">
    <text evidence="9">Component of the wyosine derivatives biosynthesis pathway that catalyzes the condensation of N-methylguanine with 2 carbon atoms from pyruvate to form the tricyclic 4-demethylwyosine (imG-14) on guanosine-37 of tRNA(Phe).</text>
</comment>
<dbReference type="Pfam" id="PF04055">
    <property type="entry name" value="Radical_SAM"/>
    <property type="match status" value="1"/>
</dbReference>
<evidence type="ECO:0000256" key="6">
    <source>
        <dbReference type="ARBA" id="ARBA00023014"/>
    </source>
</evidence>
<gene>
    <name evidence="11" type="primary">twy1</name>
    <name evidence="9" type="synonym">taw1</name>
    <name evidence="11" type="ORF">KHC33_02765</name>
</gene>
<feature type="binding site" evidence="9">
    <location>
        <position position="74"/>
    </location>
    <ligand>
        <name>[4Fe-4S] cluster</name>
        <dbReference type="ChEBI" id="CHEBI:49883"/>
        <label>2</label>
        <note>4Fe-4S-S-AdoMet</note>
    </ligand>
</feature>
<dbReference type="SFLD" id="SFLDS00029">
    <property type="entry name" value="Radical_SAM"/>
    <property type="match status" value="1"/>
</dbReference>
<dbReference type="KEGG" id="mrtj:KHC33_02765"/>
<dbReference type="SUPFAM" id="SSF102114">
    <property type="entry name" value="Radical SAM enzymes"/>
    <property type="match status" value="1"/>
</dbReference>
<reference evidence="11 12" key="1">
    <citation type="submission" date="2021-05" db="EMBL/GenBank/DDBJ databases">
        <title>A novel Methanospirillum isolate from a pyrite-forming mixed culture.</title>
        <authorList>
            <person name="Bunk B."/>
            <person name="Sproer C."/>
            <person name="Spring S."/>
            <person name="Pester M."/>
        </authorList>
    </citation>
    <scope>NUCLEOTIDE SEQUENCE [LARGE SCALE GENOMIC DNA]</scope>
    <source>
        <strain evidence="11 12">J.3.6.1-F.2.7.3</strain>
    </source>
</reference>
<dbReference type="Proteomes" id="UP000680656">
    <property type="component" value="Chromosome"/>
</dbReference>
<evidence type="ECO:0000256" key="3">
    <source>
        <dbReference type="ARBA" id="ARBA00022694"/>
    </source>
</evidence>
<comment type="subcellular location">
    <subcellularLocation>
        <location evidence="9">Cytoplasm</location>
    </subcellularLocation>
</comment>
<dbReference type="GO" id="GO:0005737">
    <property type="term" value="C:cytoplasm"/>
    <property type="evidence" value="ECO:0007669"/>
    <property type="project" value="UniProtKB-SubCell"/>
</dbReference>
<evidence type="ECO:0000259" key="10">
    <source>
        <dbReference type="PROSITE" id="PS51918"/>
    </source>
</evidence>
<keyword evidence="4 9" id="KW-0479">Metal-binding</keyword>
<name>A0A8E7EJU5_9EURY</name>
<evidence type="ECO:0000256" key="9">
    <source>
        <dbReference type="HAMAP-Rule" id="MF_01921"/>
    </source>
</evidence>
<evidence type="ECO:0000313" key="11">
    <source>
        <dbReference type="EMBL" id="QVV89459.1"/>
    </source>
</evidence>
<evidence type="ECO:0000256" key="5">
    <source>
        <dbReference type="ARBA" id="ARBA00023004"/>
    </source>
</evidence>
<comment type="cofactor">
    <cofactor evidence="9">
        <name>[4Fe-4S] cluster</name>
        <dbReference type="ChEBI" id="CHEBI:49883"/>
    </cofactor>
    <text evidence="9">Binds 2 [4Fe-4S] clusters. Binds 1 [4Fe-4S] cluster coordinated with 3 cysteines and an exchangeable S-adenosyl-L-methionine.</text>
</comment>
<dbReference type="SFLD" id="SFLDF00284">
    <property type="entry name" value="tRNA_wybutosine-synthesizing"/>
    <property type="match status" value="1"/>
</dbReference>
<feature type="domain" description="Radical SAM core" evidence="10">
    <location>
        <begin position="51"/>
        <end position="291"/>
    </location>
</feature>
<dbReference type="InterPro" id="IPR007197">
    <property type="entry name" value="rSAM"/>
</dbReference>
<evidence type="ECO:0000313" key="12">
    <source>
        <dbReference type="Proteomes" id="UP000680656"/>
    </source>
</evidence>
<dbReference type="PROSITE" id="PS51918">
    <property type="entry name" value="RADICAL_SAM"/>
    <property type="match status" value="1"/>
</dbReference>
<evidence type="ECO:0000256" key="7">
    <source>
        <dbReference type="ARBA" id="ARBA00023239"/>
    </source>
</evidence>
<evidence type="ECO:0000256" key="8">
    <source>
        <dbReference type="ARBA" id="ARBA00049466"/>
    </source>
</evidence>
<evidence type="ECO:0000256" key="1">
    <source>
        <dbReference type="ARBA" id="ARBA00022485"/>
    </source>
</evidence>
<dbReference type="GO" id="GO:0046872">
    <property type="term" value="F:metal ion binding"/>
    <property type="evidence" value="ECO:0007669"/>
    <property type="project" value="UniProtKB-KW"/>
</dbReference>
<dbReference type="InterPro" id="IPR013917">
    <property type="entry name" value="tRNA_wybutosine-synth"/>
</dbReference>
<evidence type="ECO:0000256" key="2">
    <source>
        <dbReference type="ARBA" id="ARBA00022691"/>
    </source>
</evidence>
<dbReference type="GO" id="GO:0051539">
    <property type="term" value="F:4 iron, 4 sulfur cluster binding"/>
    <property type="evidence" value="ECO:0007669"/>
    <property type="project" value="UniProtKB-UniRule"/>
</dbReference>
<dbReference type="EMBL" id="CP075546">
    <property type="protein sequence ID" value="QVV89459.1"/>
    <property type="molecule type" value="Genomic_DNA"/>
</dbReference>
<feature type="binding site" evidence="9">
    <location>
        <position position="58"/>
    </location>
    <ligand>
        <name>[4Fe-4S] cluster</name>
        <dbReference type="ChEBI" id="CHEBI:49883"/>
        <label>1</label>
    </ligand>
</feature>
<dbReference type="GeneID" id="65096071"/>
<keyword evidence="9" id="KW-0963">Cytoplasm</keyword>
<dbReference type="Gene3D" id="3.20.20.70">
    <property type="entry name" value="Aldolase class I"/>
    <property type="match status" value="1"/>
</dbReference>
<comment type="subunit">
    <text evidence="9">Monomer.</text>
</comment>
<dbReference type="PANTHER" id="PTHR13930">
    <property type="entry name" value="S-ADENOSYL-L-METHIONINE-DEPENDENT TRNA 4-DEMETHYLWYOSINE SYNTHASE"/>
    <property type="match status" value="1"/>
</dbReference>
<organism evidence="11 12">
    <name type="scientific">Methanospirillum purgamenti</name>
    <dbReference type="NCBI Taxonomy" id="2834276"/>
    <lineage>
        <taxon>Archaea</taxon>
        <taxon>Methanobacteriati</taxon>
        <taxon>Methanobacteriota</taxon>
        <taxon>Stenosarchaea group</taxon>
        <taxon>Methanomicrobia</taxon>
        <taxon>Methanomicrobiales</taxon>
        <taxon>Methanospirillaceae</taxon>
        <taxon>Methanospirillum</taxon>
    </lineage>
</organism>
<feature type="binding site" evidence="9">
    <location>
        <position position="67"/>
    </location>
    <ligand>
        <name>[4Fe-4S] cluster</name>
        <dbReference type="ChEBI" id="CHEBI:49883"/>
        <label>2</label>
        <note>4Fe-4S-S-AdoMet</note>
    </ligand>
</feature>
<feature type="binding site" evidence="9">
    <location>
        <position position="71"/>
    </location>
    <ligand>
        <name>[4Fe-4S] cluster</name>
        <dbReference type="ChEBI" id="CHEBI:49883"/>
        <label>2</label>
        <note>4Fe-4S-S-AdoMet</note>
    </ligand>
</feature>
<keyword evidence="12" id="KW-1185">Reference proteome</keyword>
<dbReference type="Pfam" id="PF08608">
    <property type="entry name" value="Wyosine_form"/>
    <property type="match status" value="1"/>
</dbReference>
<dbReference type="InterPro" id="IPR058240">
    <property type="entry name" value="rSAM_sf"/>
</dbReference>
<sequence>MHSGQCEPPEKALRGMGYQFFHPDSSAALKPCLWCKRSLTGGDQCYKNQFYGITSHRCVQMTPTLRCNHKCLFCWRSFEHEYTGEKDLDPKEIVARIPFLQKKALGGYKVSPRVTKGKWEDALQPDQYAISLSGEPTLYPHLPELIDLLNQTGGTTFLVSNGTMPDVLKQCHPYQKYISLTGPDRETYLRIARPDEDYWDRILESLSDLGHETDTGHRTAIRVTLVRGINDQNPEGYARIIQESGAQFVEVKAYMHVGYSQRRLTIKHMPLHDEVERFTQRMLPHLSYKIRGENSLSRVICLERDS</sequence>
<protein>
    <recommendedName>
        <fullName evidence="9">S-adenosyl-L-methionine-dependent tRNA 4-demethylwyosine synthase</fullName>
        <ecNumber evidence="9">4.1.3.44</ecNumber>
    </recommendedName>
    <alternativeName>
        <fullName evidence="9">tRNA wyosine derivatives biosynthesis protein Taw1</fullName>
    </alternativeName>
</protein>
<dbReference type="RefSeq" id="WP_214420254.1">
    <property type="nucleotide sequence ID" value="NZ_CP075546.1"/>
</dbReference>
<dbReference type="NCBIfam" id="TIGR03972">
    <property type="entry name" value="rSAM_TYW1"/>
    <property type="match status" value="1"/>
</dbReference>
<proteinExistence type="inferred from homology"/>
<keyword evidence="3 9" id="KW-0819">tRNA processing</keyword>
<dbReference type="PANTHER" id="PTHR13930:SF0">
    <property type="entry name" value="S-ADENOSYL-L-METHIONINE-DEPENDENT TRNA 4-DEMETHYLWYOSINE SYNTHASE TYW1-RELATED"/>
    <property type="match status" value="1"/>
</dbReference>
<keyword evidence="1 9" id="KW-0004">4Fe-4S</keyword>
<dbReference type="HAMAP" id="MF_01921">
    <property type="entry name" value="TYW1_archaea"/>
    <property type="match status" value="1"/>
</dbReference>
<keyword evidence="5 9" id="KW-0408">Iron</keyword>
<keyword evidence="7 9" id="KW-0456">Lyase</keyword>
<accession>A0A8E7EJU5</accession>
<feature type="binding site" evidence="9">
    <location>
        <position position="32"/>
    </location>
    <ligand>
        <name>[4Fe-4S] cluster</name>
        <dbReference type="ChEBI" id="CHEBI:49883"/>
        <label>1</label>
    </ligand>
</feature>
<dbReference type="InterPro" id="IPR013785">
    <property type="entry name" value="Aldolase_TIM"/>
</dbReference>
<dbReference type="InterPro" id="IPR023993">
    <property type="entry name" value="TYW1_archaea"/>
</dbReference>
<dbReference type="SFLD" id="SFLDG01071">
    <property type="entry name" value="tRNA_wybutosine-synthesizing"/>
    <property type="match status" value="1"/>
</dbReference>
<dbReference type="GO" id="GO:0008033">
    <property type="term" value="P:tRNA processing"/>
    <property type="evidence" value="ECO:0007669"/>
    <property type="project" value="UniProtKB-UniRule"/>
</dbReference>
<comment type="similarity">
    <text evidence="9">Belongs to the TYW1 family.</text>
</comment>
<keyword evidence="6 9" id="KW-0411">Iron-sulfur</keyword>
<feature type="binding site" evidence="9">
    <location>
        <position position="45"/>
    </location>
    <ligand>
        <name>[4Fe-4S] cluster</name>
        <dbReference type="ChEBI" id="CHEBI:49883"/>
        <label>1</label>
    </ligand>
</feature>
<keyword evidence="2 9" id="KW-0949">S-adenosyl-L-methionine</keyword>
<dbReference type="CDD" id="cd01335">
    <property type="entry name" value="Radical_SAM"/>
    <property type="match status" value="1"/>
</dbReference>
<evidence type="ECO:0000256" key="4">
    <source>
        <dbReference type="ARBA" id="ARBA00022723"/>
    </source>
</evidence>
<dbReference type="InterPro" id="IPR034556">
    <property type="entry name" value="tRNA_wybutosine-synthase"/>
</dbReference>
<comment type="catalytic activity">
    <reaction evidence="8 9">
        <text>N(1)-methylguanosine(37) in tRNA(Phe) + pyruvate + S-adenosyl-L-methionine = 4-demethylwyosine(37) in tRNA(Phe) + 5'-deoxyadenosine + L-methionine + CO2 + H2O</text>
        <dbReference type="Rhea" id="RHEA:36347"/>
        <dbReference type="Rhea" id="RHEA-COMP:10164"/>
        <dbReference type="Rhea" id="RHEA-COMP:10165"/>
        <dbReference type="ChEBI" id="CHEBI:15361"/>
        <dbReference type="ChEBI" id="CHEBI:15377"/>
        <dbReference type="ChEBI" id="CHEBI:16526"/>
        <dbReference type="ChEBI" id="CHEBI:17319"/>
        <dbReference type="ChEBI" id="CHEBI:57844"/>
        <dbReference type="ChEBI" id="CHEBI:59789"/>
        <dbReference type="ChEBI" id="CHEBI:64315"/>
        <dbReference type="ChEBI" id="CHEBI:73542"/>
        <dbReference type="EC" id="4.1.3.44"/>
    </reaction>
</comment>
<dbReference type="GO" id="GO:0102521">
    <property type="term" value="F:tRNA-4-demethylwyosine synthase activity"/>
    <property type="evidence" value="ECO:0007669"/>
    <property type="project" value="UniProtKB-EC"/>
</dbReference>